<protein>
    <submittedName>
        <fullName evidence="1">Uncharacterized protein</fullName>
    </submittedName>
</protein>
<name>A0A0E0LSD5_ORYPU</name>
<accession>A0A0E0LSD5</accession>
<dbReference type="Gramene" id="OPUNC08G05930.1">
    <property type="protein sequence ID" value="OPUNC08G05930.1"/>
    <property type="gene ID" value="OPUNC08G05930"/>
</dbReference>
<organism evidence="1">
    <name type="scientific">Oryza punctata</name>
    <name type="common">Red rice</name>
    <dbReference type="NCBI Taxonomy" id="4537"/>
    <lineage>
        <taxon>Eukaryota</taxon>
        <taxon>Viridiplantae</taxon>
        <taxon>Streptophyta</taxon>
        <taxon>Embryophyta</taxon>
        <taxon>Tracheophyta</taxon>
        <taxon>Spermatophyta</taxon>
        <taxon>Magnoliopsida</taxon>
        <taxon>Liliopsida</taxon>
        <taxon>Poales</taxon>
        <taxon>Poaceae</taxon>
        <taxon>BOP clade</taxon>
        <taxon>Oryzoideae</taxon>
        <taxon>Oryzeae</taxon>
        <taxon>Oryzinae</taxon>
        <taxon>Oryza</taxon>
    </lineage>
</organism>
<dbReference type="Proteomes" id="UP000026962">
    <property type="component" value="Chromosome 8"/>
</dbReference>
<dbReference type="EnsemblPlants" id="OPUNC08G05930.1">
    <property type="protein sequence ID" value="OPUNC08G05930.1"/>
    <property type="gene ID" value="OPUNC08G05930"/>
</dbReference>
<sequence>MLIHDNDQLAPMSSEAEFGFSLPIVHGRPPAPSMDDKKIKSLFRMHEDVVYLAEMEIATEAIPHDRHRQLFGLDTTQCDECPRCHVGNVPPYGRSQSITFQEVSCGDNHKEEEAIASYYPAKPRDISLCASMGGVCSRRYIIYPGKAMSIQNSHQTRRIQTLPD</sequence>
<reference evidence="1" key="1">
    <citation type="submission" date="2015-04" db="UniProtKB">
        <authorList>
            <consortium name="EnsemblPlants"/>
        </authorList>
    </citation>
    <scope>IDENTIFICATION</scope>
</reference>
<dbReference type="AlphaFoldDB" id="A0A0E0LSD5"/>
<dbReference type="STRING" id="4537.A0A0E0LSD5"/>
<keyword evidence="2" id="KW-1185">Reference proteome</keyword>
<reference evidence="1" key="2">
    <citation type="submission" date="2018-05" db="EMBL/GenBank/DDBJ databases">
        <title>OpunRS2 (Oryza punctata Reference Sequence Version 2).</title>
        <authorList>
            <person name="Zhang J."/>
            <person name="Kudrna D."/>
            <person name="Lee S."/>
            <person name="Talag J."/>
            <person name="Welchert J."/>
            <person name="Wing R.A."/>
        </authorList>
    </citation>
    <scope>NUCLEOTIDE SEQUENCE [LARGE SCALE GENOMIC DNA]</scope>
</reference>
<proteinExistence type="predicted"/>
<dbReference type="HOGENOM" id="CLU_1621674_0_0_1"/>
<evidence type="ECO:0000313" key="2">
    <source>
        <dbReference type="Proteomes" id="UP000026962"/>
    </source>
</evidence>
<evidence type="ECO:0000313" key="1">
    <source>
        <dbReference type="EnsemblPlants" id="OPUNC08G05930.1"/>
    </source>
</evidence>